<dbReference type="STRING" id="667725.A0A0L0F9L5"/>
<dbReference type="InterPro" id="IPR038499">
    <property type="entry name" value="BRO1_sf"/>
</dbReference>
<dbReference type="Gene3D" id="1.25.40.280">
    <property type="entry name" value="alix/aip1 like domains"/>
    <property type="match status" value="1"/>
</dbReference>
<sequence>SVVSPETITEDLPLELRRYYGQLGYMGLKFQLDESSPHGFAWSDAFLETVVSQSAIAYEKASVLFNYGACQSALAGATARGEQHTLKAVCAYLQSAAGCFKTLGEQFGNAPTSDMARPILNVITSLMLAQAQELVLERSVLDGGKY</sequence>
<dbReference type="eggNOG" id="KOG2220">
    <property type="taxonomic scope" value="Eukaryota"/>
</dbReference>
<gene>
    <name evidence="2" type="ORF">SARC_14024</name>
</gene>
<dbReference type="GO" id="GO:0043328">
    <property type="term" value="P:protein transport to vacuole involved in ubiquitin-dependent protein catabolic process via the multivesicular body sorting pathway"/>
    <property type="evidence" value="ECO:0007669"/>
    <property type="project" value="TreeGrafter"/>
</dbReference>
<dbReference type="OrthoDB" id="2141925at2759"/>
<feature type="domain" description="BRO1" evidence="1">
    <location>
        <begin position="1"/>
        <end position="146"/>
    </location>
</feature>
<dbReference type="PANTHER" id="PTHR23030">
    <property type="entry name" value="PCD6 INTERACTING PROTEIN-RELATED"/>
    <property type="match status" value="1"/>
</dbReference>
<dbReference type="Proteomes" id="UP000054560">
    <property type="component" value="Unassembled WGS sequence"/>
</dbReference>
<accession>A0A0L0F9L5</accession>
<evidence type="ECO:0000313" key="3">
    <source>
        <dbReference type="Proteomes" id="UP000054560"/>
    </source>
</evidence>
<reference evidence="2 3" key="1">
    <citation type="submission" date="2011-02" db="EMBL/GenBank/DDBJ databases">
        <title>The Genome Sequence of Sphaeroforma arctica JP610.</title>
        <authorList>
            <consortium name="The Broad Institute Genome Sequencing Platform"/>
            <person name="Russ C."/>
            <person name="Cuomo C."/>
            <person name="Young S.K."/>
            <person name="Zeng Q."/>
            <person name="Gargeya S."/>
            <person name="Alvarado L."/>
            <person name="Berlin A."/>
            <person name="Chapman S.B."/>
            <person name="Chen Z."/>
            <person name="Freedman E."/>
            <person name="Gellesch M."/>
            <person name="Goldberg J."/>
            <person name="Griggs A."/>
            <person name="Gujja S."/>
            <person name="Heilman E."/>
            <person name="Heiman D."/>
            <person name="Howarth C."/>
            <person name="Mehta T."/>
            <person name="Neiman D."/>
            <person name="Pearson M."/>
            <person name="Roberts A."/>
            <person name="Saif S."/>
            <person name="Shea T."/>
            <person name="Shenoy N."/>
            <person name="Sisk P."/>
            <person name="Stolte C."/>
            <person name="Sykes S."/>
            <person name="White J."/>
            <person name="Yandava C."/>
            <person name="Burger G."/>
            <person name="Gray M.W."/>
            <person name="Holland P.W.H."/>
            <person name="King N."/>
            <person name="Lang F.B.F."/>
            <person name="Roger A.J."/>
            <person name="Ruiz-Trillo I."/>
            <person name="Haas B."/>
            <person name="Nusbaum C."/>
            <person name="Birren B."/>
        </authorList>
    </citation>
    <scope>NUCLEOTIDE SEQUENCE [LARGE SCALE GENOMIC DNA]</scope>
    <source>
        <strain evidence="2 3">JP610</strain>
    </source>
</reference>
<dbReference type="Pfam" id="PF03097">
    <property type="entry name" value="BRO1"/>
    <property type="match status" value="1"/>
</dbReference>
<dbReference type="PROSITE" id="PS51180">
    <property type="entry name" value="BRO1"/>
    <property type="match status" value="1"/>
</dbReference>
<organism evidence="2 3">
    <name type="scientific">Sphaeroforma arctica JP610</name>
    <dbReference type="NCBI Taxonomy" id="667725"/>
    <lineage>
        <taxon>Eukaryota</taxon>
        <taxon>Ichthyosporea</taxon>
        <taxon>Ichthyophonida</taxon>
        <taxon>Sphaeroforma</taxon>
    </lineage>
</organism>
<dbReference type="EMBL" id="KQ245642">
    <property type="protein sequence ID" value="KNC73419.1"/>
    <property type="molecule type" value="Genomic_DNA"/>
</dbReference>
<feature type="non-terminal residue" evidence="2">
    <location>
        <position position="146"/>
    </location>
</feature>
<dbReference type="RefSeq" id="XP_014147321.1">
    <property type="nucleotide sequence ID" value="XM_014291846.1"/>
</dbReference>
<dbReference type="InterPro" id="IPR004328">
    <property type="entry name" value="BRO1_dom"/>
</dbReference>
<keyword evidence="3" id="KW-1185">Reference proteome</keyword>
<protein>
    <recommendedName>
        <fullName evidence="1">BRO1 domain-containing protein</fullName>
    </recommendedName>
</protein>
<feature type="non-terminal residue" evidence="2">
    <location>
        <position position="1"/>
    </location>
</feature>
<dbReference type="GeneID" id="25914528"/>
<evidence type="ECO:0000259" key="1">
    <source>
        <dbReference type="PROSITE" id="PS51180"/>
    </source>
</evidence>
<proteinExistence type="predicted"/>
<dbReference type="GO" id="GO:0005768">
    <property type="term" value="C:endosome"/>
    <property type="evidence" value="ECO:0007669"/>
    <property type="project" value="TreeGrafter"/>
</dbReference>
<dbReference type="AlphaFoldDB" id="A0A0L0F9L5"/>
<evidence type="ECO:0000313" key="2">
    <source>
        <dbReference type="EMBL" id="KNC73419.1"/>
    </source>
</evidence>
<name>A0A0L0F9L5_9EUKA</name>
<dbReference type="PANTHER" id="PTHR23030:SF30">
    <property type="entry name" value="TYROSINE-PROTEIN PHOSPHATASE NON-RECEPTOR TYPE 23"/>
    <property type="match status" value="1"/>
</dbReference>